<keyword evidence="3" id="KW-1185">Reference proteome</keyword>
<dbReference type="OrthoDB" id="7068425at2"/>
<dbReference type="RefSeq" id="WP_141167623.1">
    <property type="nucleotide sequence ID" value="NZ_VHLH01000026.1"/>
</dbReference>
<gene>
    <name evidence="2" type="ORF">FJU11_13640</name>
</gene>
<organism evidence="2 3">
    <name type="scientific">Pararhizobium mangrovi</name>
    <dbReference type="NCBI Taxonomy" id="2590452"/>
    <lineage>
        <taxon>Bacteria</taxon>
        <taxon>Pseudomonadati</taxon>
        <taxon>Pseudomonadota</taxon>
        <taxon>Alphaproteobacteria</taxon>
        <taxon>Hyphomicrobiales</taxon>
        <taxon>Rhizobiaceae</taxon>
        <taxon>Rhizobium/Agrobacterium group</taxon>
        <taxon>Pararhizobium</taxon>
    </lineage>
</organism>
<proteinExistence type="predicted"/>
<sequence length="131" mass="14685">MGAISQKLRDSARGMQCTLRIPGICNGNPETTVLAHLPSHISGMGTKSNDWHACFACSACHEAIDRHQIPEKDAGRYMLDALERTQRYWQQTGMMIVAGVSVDRPKTRPKRKANMPSRKIVSRNDLRRAKP</sequence>
<protein>
    <submittedName>
        <fullName evidence="2">DUF1364 domain-containing protein</fullName>
    </submittedName>
</protein>
<evidence type="ECO:0000313" key="3">
    <source>
        <dbReference type="Proteomes" id="UP000320314"/>
    </source>
</evidence>
<name>A0A506TXP4_9HYPH</name>
<feature type="compositionally biased region" description="Basic and acidic residues" evidence="1">
    <location>
        <begin position="122"/>
        <end position="131"/>
    </location>
</feature>
<feature type="region of interest" description="Disordered" evidence="1">
    <location>
        <begin position="101"/>
        <end position="131"/>
    </location>
</feature>
<evidence type="ECO:0000313" key="2">
    <source>
        <dbReference type="EMBL" id="TPW26843.1"/>
    </source>
</evidence>
<accession>A0A506TXP4</accession>
<dbReference type="EMBL" id="VHLH01000026">
    <property type="protein sequence ID" value="TPW26843.1"/>
    <property type="molecule type" value="Genomic_DNA"/>
</dbReference>
<evidence type="ECO:0000256" key="1">
    <source>
        <dbReference type="SAM" id="MobiDB-lite"/>
    </source>
</evidence>
<dbReference type="Proteomes" id="UP000320314">
    <property type="component" value="Unassembled WGS sequence"/>
</dbReference>
<dbReference type="InterPro" id="IPR010774">
    <property type="entry name" value="YbcO"/>
</dbReference>
<reference evidence="2 3" key="1">
    <citation type="submission" date="2019-06" db="EMBL/GenBank/DDBJ databases">
        <authorList>
            <person name="Li M."/>
        </authorList>
    </citation>
    <scope>NUCLEOTIDE SEQUENCE [LARGE SCALE GENOMIC DNA]</scope>
    <source>
        <strain evidence="2 3">BGMRC6574</strain>
    </source>
</reference>
<comment type="caution">
    <text evidence="2">The sequence shown here is derived from an EMBL/GenBank/DDBJ whole genome shotgun (WGS) entry which is preliminary data.</text>
</comment>
<dbReference type="Pfam" id="PF07102">
    <property type="entry name" value="YbcO"/>
    <property type="match status" value="1"/>
</dbReference>
<dbReference type="Gene3D" id="3.30.50.20">
    <property type="entry name" value="prophage-derive protein ybcO"/>
    <property type="match status" value="1"/>
</dbReference>
<dbReference type="AlphaFoldDB" id="A0A506TXP4"/>